<protein>
    <submittedName>
        <fullName evidence="2">Uncharacterized protein</fullName>
    </submittedName>
</protein>
<dbReference type="AlphaFoldDB" id="A0A8S9YBH6"/>
<gene>
    <name evidence="2" type="ORF">EG68_11080</name>
</gene>
<feature type="chain" id="PRO_5035732881" evidence="1">
    <location>
        <begin position="17"/>
        <end position="53"/>
    </location>
</feature>
<dbReference type="EMBL" id="JTDE01021878">
    <property type="protein sequence ID" value="KAF7232348.1"/>
    <property type="molecule type" value="Genomic_DNA"/>
</dbReference>
<comment type="caution">
    <text evidence="2">The sequence shown here is derived from an EMBL/GenBank/DDBJ whole genome shotgun (WGS) entry which is preliminary data.</text>
</comment>
<reference evidence="2" key="1">
    <citation type="submission" date="2019-07" db="EMBL/GenBank/DDBJ databases">
        <title>Annotation for the trematode Paragonimus miyazaki's.</title>
        <authorList>
            <person name="Choi Y.-J."/>
        </authorList>
    </citation>
    <scope>NUCLEOTIDE SEQUENCE</scope>
    <source>
        <strain evidence="2">Japan</strain>
    </source>
</reference>
<proteinExistence type="predicted"/>
<sequence>MHTFTQCFCWCALVASSILMPLKQSTLLSQASFLQCLSDRSVKRKSSNHIMHC</sequence>
<organism evidence="2 3">
    <name type="scientific">Paragonimus skrjabini miyazakii</name>
    <dbReference type="NCBI Taxonomy" id="59628"/>
    <lineage>
        <taxon>Eukaryota</taxon>
        <taxon>Metazoa</taxon>
        <taxon>Spiralia</taxon>
        <taxon>Lophotrochozoa</taxon>
        <taxon>Platyhelminthes</taxon>
        <taxon>Trematoda</taxon>
        <taxon>Digenea</taxon>
        <taxon>Plagiorchiida</taxon>
        <taxon>Troglotremata</taxon>
        <taxon>Troglotrematidae</taxon>
        <taxon>Paragonimus</taxon>
    </lineage>
</organism>
<dbReference type="Proteomes" id="UP000822476">
    <property type="component" value="Unassembled WGS sequence"/>
</dbReference>
<evidence type="ECO:0000313" key="2">
    <source>
        <dbReference type="EMBL" id="KAF7232348.1"/>
    </source>
</evidence>
<accession>A0A8S9YBH6</accession>
<keyword evidence="3" id="KW-1185">Reference proteome</keyword>
<name>A0A8S9YBH6_9TREM</name>
<evidence type="ECO:0000256" key="1">
    <source>
        <dbReference type="SAM" id="SignalP"/>
    </source>
</evidence>
<feature type="signal peptide" evidence="1">
    <location>
        <begin position="1"/>
        <end position="16"/>
    </location>
</feature>
<keyword evidence="1" id="KW-0732">Signal</keyword>
<evidence type="ECO:0000313" key="3">
    <source>
        <dbReference type="Proteomes" id="UP000822476"/>
    </source>
</evidence>